<proteinExistence type="predicted"/>
<gene>
    <name evidence="2" type="ORF">SAMN06265377_0968</name>
</gene>
<dbReference type="InterPro" id="IPR001763">
    <property type="entry name" value="Rhodanese-like_dom"/>
</dbReference>
<dbReference type="InterPro" id="IPR036873">
    <property type="entry name" value="Rhodanese-like_dom_sf"/>
</dbReference>
<reference evidence="3" key="1">
    <citation type="submission" date="2017-09" db="EMBL/GenBank/DDBJ databases">
        <authorList>
            <person name="Varghese N."/>
            <person name="Submissions S."/>
        </authorList>
    </citation>
    <scope>NUCLEOTIDE SEQUENCE [LARGE SCALE GENOMIC DNA]</scope>
    <source>
        <strain evidence="3">DSM 25885</strain>
    </source>
</reference>
<dbReference type="PROSITE" id="PS50206">
    <property type="entry name" value="RHODANESE_3"/>
    <property type="match status" value="1"/>
</dbReference>
<name>A0A285MIH4_9FLAO</name>
<dbReference type="Proteomes" id="UP000219048">
    <property type="component" value="Unassembled WGS sequence"/>
</dbReference>
<dbReference type="PROSITE" id="PS51257">
    <property type="entry name" value="PROKAR_LIPOPROTEIN"/>
    <property type="match status" value="1"/>
</dbReference>
<evidence type="ECO:0000259" key="1">
    <source>
        <dbReference type="PROSITE" id="PS50206"/>
    </source>
</evidence>
<dbReference type="AlphaFoldDB" id="A0A285MIH4"/>
<dbReference type="SMART" id="SM00450">
    <property type="entry name" value="RHOD"/>
    <property type="match status" value="1"/>
</dbReference>
<dbReference type="Pfam" id="PF00581">
    <property type="entry name" value="Rhodanese"/>
    <property type="match status" value="1"/>
</dbReference>
<dbReference type="PANTHER" id="PTHR43031">
    <property type="entry name" value="FAD-DEPENDENT OXIDOREDUCTASE"/>
    <property type="match status" value="1"/>
</dbReference>
<accession>A0A285MIH4</accession>
<dbReference type="GO" id="GO:0016740">
    <property type="term" value="F:transferase activity"/>
    <property type="evidence" value="ECO:0007669"/>
    <property type="project" value="UniProtKB-KW"/>
</dbReference>
<dbReference type="EMBL" id="OBEH01000001">
    <property type="protein sequence ID" value="SNY95301.1"/>
    <property type="molecule type" value="Genomic_DNA"/>
</dbReference>
<dbReference type="PANTHER" id="PTHR43031:SF18">
    <property type="entry name" value="RHODANESE-RELATED SULFURTRANSFERASES"/>
    <property type="match status" value="1"/>
</dbReference>
<keyword evidence="2" id="KW-0808">Transferase</keyword>
<dbReference type="Gene3D" id="3.40.250.10">
    <property type="entry name" value="Rhodanese-like domain"/>
    <property type="match status" value="1"/>
</dbReference>
<organism evidence="2 3">
    <name type="scientific">Flagellimonas pacifica</name>
    <dbReference type="NCBI Taxonomy" id="1247520"/>
    <lineage>
        <taxon>Bacteria</taxon>
        <taxon>Pseudomonadati</taxon>
        <taxon>Bacteroidota</taxon>
        <taxon>Flavobacteriia</taxon>
        <taxon>Flavobacteriales</taxon>
        <taxon>Flavobacteriaceae</taxon>
        <taxon>Flagellimonas</taxon>
    </lineage>
</organism>
<evidence type="ECO:0000313" key="2">
    <source>
        <dbReference type="EMBL" id="SNY95301.1"/>
    </source>
</evidence>
<sequence length="135" mass="15650">MSNNLEKMIAVKTLFKYVLTVFSFLWFISCQPQEGFIKKINKTAIKTKVIGKDVQLIDVRTPQEYKNGFIDDAVNFNINDDTFIDQIDALDKNEPVYLYCRMGGRSNRAAELMKARGFKKIYDYSGGYDDWSMTE</sequence>
<evidence type="ECO:0000313" key="3">
    <source>
        <dbReference type="Proteomes" id="UP000219048"/>
    </source>
</evidence>
<protein>
    <submittedName>
        <fullName evidence="2">Rhodanese-related sulfurtransferase</fullName>
    </submittedName>
</protein>
<keyword evidence="3" id="KW-1185">Reference proteome</keyword>
<dbReference type="SUPFAM" id="SSF52821">
    <property type="entry name" value="Rhodanese/Cell cycle control phosphatase"/>
    <property type="match status" value="1"/>
</dbReference>
<dbReference type="InterPro" id="IPR050229">
    <property type="entry name" value="GlpE_sulfurtransferase"/>
</dbReference>
<feature type="domain" description="Rhodanese" evidence="1">
    <location>
        <begin position="50"/>
        <end position="135"/>
    </location>
</feature>
<dbReference type="CDD" id="cd00158">
    <property type="entry name" value="RHOD"/>
    <property type="match status" value="1"/>
</dbReference>